<protein>
    <submittedName>
        <fullName evidence="1">Uncharacterized protein</fullName>
    </submittedName>
</protein>
<dbReference type="EMBL" id="VSSQ01046670">
    <property type="protein sequence ID" value="MPN00636.1"/>
    <property type="molecule type" value="Genomic_DNA"/>
</dbReference>
<reference evidence="1" key="1">
    <citation type="submission" date="2019-08" db="EMBL/GenBank/DDBJ databases">
        <authorList>
            <person name="Kucharzyk K."/>
            <person name="Murdoch R.W."/>
            <person name="Higgins S."/>
            <person name="Loffler F."/>
        </authorList>
    </citation>
    <scope>NUCLEOTIDE SEQUENCE</scope>
</reference>
<organism evidence="1">
    <name type="scientific">bioreactor metagenome</name>
    <dbReference type="NCBI Taxonomy" id="1076179"/>
    <lineage>
        <taxon>unclassified sequences</taxon>
        <taxon>metagenomes</taxon>
        <taxon>ecological metagenomes</taxon>
    </lineage>
</organism>
<accession>A0A645EGR5</accession>
<comment type="caution">
    <text evidence="1">The sequence shown here is derived from an EMBL/GenBank/DDBJ whole genome shotgun (WGS) entry which is preliminary data.</text>
</comment>
<proteinExistence type="predicted"/>
<name>A0A645EGR5_9ZZZZ</name>
<dbReference type="AlphaFoldDB" id="A0A645EGR5"/>
<sequence length="90" mass="10521">MEGSNQNIIFTFQFFYYLLSFFHRISKGHVLKAIRISGLPGRNMRCGHTYNSNPHTVFFKYFIWFKNTSTVFLIDIGNQHASFEGFSVSI</sequence>
<gene>
    <name evidence="1" type="ORF">SDC9_147832</name>
</gene>
<evidence type="ECO:0000313" key="1">
    <source>
        <dbReference type="EMBL" id="MPN00636.1"/>
    </source>
</evidence>